<keyword evidence="3" id="KW-1185">Reference proteome</keyword>
<organism evidence="2 3">
    <name type="scientific">Synaphobranchus kaupii</name>
    <name type="common">Kaup's arrowtooth eel</name>
    <dbReference type="NCBI Taxonomy" id="118154"/>
    <lineage>
        <taxon>Eukaryota</taxon>
        <taxon>Metazoa</taxon>
        <taxon>Chordata</taxon>
        <taxon>Craniata</taxon>
        <taxon>Vertebrata</taxon>
        <taxon>Euteleostomi</taxon>
        <taxon>Actinopterygii</taxon>
        <taxon>Neopterygii</taxon>
        <taxon>Teleostei</taxon>
        <taxon>Anguilliformes</taxon>
        <taxon>Synaphobranchidae</taxon>
        <taxon>Synaphobranchus</taxon>
    </lineage>
</organism>
<protein>
    <submittedName>
        <fullName evidence="2">Uncharacterized protein</fullName>
    </submittedName>
</protein>
<evidence type="ECO:0000256" key="1">
    <source>
        <dbReference type="SAM" id="MobiDB-lite"/>
    </source>
</evidence>
<feature type="region of interest" description="Disordered" evidence="1">
    <location>
        <begin position="1"/>
        <end position="20"/>
    </location>
</feature>
<sequence>MRQGPYEAETRRGREAYSWTPADPKSGATFMIRQNREKVGARYSRKCLATGLAVICCSFVLRNFKDSSNRRSISVSLLKELNLLWSERSGSHRTRRFGDKGN</sequence>
<evidence type="ECO:0000313" key="3">
    <source>
        <dbReference type="Proteomes" id="UP001152622"/>
    </source>
</evidence>
<proteinExistence type="predicted"/>
<accession>A0A9Q1EF37</accession>
<evidence type="ECO:0000313" key="2">
    <source>
        <dbReference type="EMBL" id="KAJ8337625.1"/>
    </source>
</evidence>
<reference evidence="2" key="1">
    <citation type="journal article" date="2023" name="Science">
        <title>Genome structures resolve the early diversification of teleost fishes.</title>
        <authorList>
            <person name="Parey E."/>
            <person name="Louis A."/>
            <person name="Montfort J."/>
            <person name="Bouchez O."/>
            <person name="Roques C."/>
            <person name="Iampietro C."/>
            <person name="Lluch J."/>
            <person name="Castinel A."/>
            <person name="Donnadieu C."/>
            <person name="Desvignes T."/>
            <person name="Floi Bucao C."/>
            <person name="Jouanno E."/>
            <person name="Wen M."/>
            <person name="Mejri S."/>
            <person name="Dirks R."/>
            <person name="Jansen H."/>
            <person name="Henkel C."/>
            <person name="Chen W.J."/>
            <person name="Zahm M."/>
            <person name="Cabau C."/>
            <person name="Klopp C."/>
            <person name="Thompson A.W."/>
            <person name="Robinson-Rechavi M."/>
            <person name="Braasch I."/>
            <person name="Lecointre G."/>
            <person name="Bobe J."/>
            <person name="Postlethwait J.H."/>
            <person name="Berthelot C."/>
            <person name="Roest Crollius H."/>
            <person name="Guiguen Y."/>
        </authorList>
    </citation>
    <scope>NUCLEOTIDE SEQUENCE</scope>
    <source>
        <strain evidence="2">WJC10195</strain>
    </source>
</reference>
<dbReference type="Proteomes" id="UP001152622">
    <property type="component" value="Chromosome 18"/>
</dbReference>
<name>A0A9Q1EF37_SYNKA</name>
<dbReference type="AlphaFoldDB" id="A0A9Q1EF37"/>
<dbReference type="EMBL" id="JAINUF010000018">
    <property type="protein sequence ID" value="KAJ8337625.1"/>
    <property type="molecule type" value="Genomic_DNA"/>
</dbReference>
<comment type="caution">
    <text evidence="2">The sequence shown here is derived from an EMBL/GenBank/DDBJ whole genome shotgun (WGS) entry which is preliminary data.</text>
</comment>
<gene>
    <name evidence="2" type="ORF">SKAU_G00365910</name>
</gene>